<protein>
    <submittedName>
        <fullName evidence="1">Uncharacterized protein</fullName>
    </submittedName>
</protein>
<gene>
    <name evidence="1" type="ORF">OIU79_004304</name>
</gene>
<evidence type="ECO:0000313" key="1">
    <source>
        <dbReference type="EMBL" id="KAJ6726113.1"/>
    </source>
</evidence>
<dbReference type="EMBL" id="JAPFFK010000013">
    <property type="protein sequence ID" value="KAJ6726113.1"/>
    <property type="molecule type" value="Genomic_DNA"/>
</dbReference>
<dbReference type="Proteomes" id="UP001151532">
    <property type="component" value="Chromosome 8"/>
</dbReference>
<sequence length="84" mass="10232">MVSLYLCFFQILFCTLDLWGDYALYWIEVLKWLTKCLHENWSLYFCLTILNDNVSFKLVSCLLLNEKWSLYCFMFHANWLHSLC</sequence>
<evidence type="ECO:0000313" key="2">
    <source>
        <dbReference type="Proteomes" id="UP001151532"/>
    </source>
</evidence>
<keyword evidence="2" id="KW-1185">Reference proteome</keyword>
<dbReference type="OrthoDB" id="19798at2759"/>
<name>A0A9Q0UA35_SALPP</name>
<reference evidence="1" key="2">
    <citation type="journal article" date="2023" name="Int. J. Mol. Sci.">
        <title>De Novo Assembly and Annotation of 11 Diverse Shrub Willow (Salix) Genomes Reveals Novel Gene Organization in Sex-Linked Regions.</title>
        <authorList>
            <person name="Hyden B."/>
            <person name="Feng K."/>
            <person name="Yates T.B."/>
            <person name="Jawdy S."/>
            <person name="Cereghino C."/>
            <person name="Smart L.B."/>
            <person name="Muchero W."/>
        </authorList>
    </citation>
    <scope>NUCLEOTIDE SEQUENCE</scope>
    <source>
        <tissue evidence="1">Shoot tip</tissue>
    </source>
</reference>
<organism evidence="1 2">
    <name type="scientific">Salix purpurea</name>
    <name type="common">Purple osier willow</name>
    <dbReference type="NCBI Taxonomy" id="77065"/>
    <lineage>
        <taxon>Eukaryota</taxon>
        <taxon>Viridiplantae</taxon>
        <taxon>Streptophyta</taxon>
        <taxon>Embryophyta</taxon>
        <taxon>Tracheophyta</taxon>
        <taxon>Spermatophyta</taxon>
        <taxon>Magnoliopsida</taxon>
        <taxon>eudicotyledons</taxon>
        <taxon>Gunneridae</taxon>
        <taxon>Pentapetalae</taxon>
        <taxon>rosids</taxon>
        <taxon>fabids</taxon>
        <taxon>Malpighiales</taxon>
        <taxon>Salicaceae</taxon>
        <taxon>Saliceae</taxon>
        <taxon>Salix</taxon>
    </lineage>
</organism>
<dbReference type="AlphaFoldDB" id="A0A9Q0UA35"/>
<accession>A0A9Q0UA35</accession>
<proteinExistence type="predicted"/>
<reference evidence="1" key="1">
    <citation type="submission" date="2022-11" db="EMBL/GenBank/DDBJ databases">
        <authorList>
            <person name="Hyden B.L."/>
            <person name="Feng K."/>
            <person name="Yates T."/>
            <person name="Jawdy S."/>
            <person name="Smart L.B."/>
            <person name="Muchero W."/>
        </authorList>
    </citation>
    <scope>NUCLEOTIDE SEQUENCE</scope>
    <source>
        <tissue evidence="1">Shoot tip</tissue>
    </source>
</reference>
<comment type="caution">
    <text evidence="1">The sequence shown here is derived from an EMBL/GenBank/DDBJ whole genome shotgun (WGS) entry which is preliminary data.</text>
</comment>